<keyword evidence="2" id="KW-1185">Reference proteome</keyword>
<dbReference type="GO" id="GO:0019239">
    <property type="term" value="F:deaminase activity"/>
    <property type="evidence" value="ECO:0007669"/>
    <property type="project" value="TreeGrafter"/>
</dbReference>
<dbReference type="CDD" id="cd00448">
    <property type="entry name" value="YjgF_YER057c_UK114_family"/>
    <property type="match status" value="1"/>
</dbReference>
<comment type="caution">
    <text evidence="1">The sequence shown here is derived from an EMBL/GenBank/DDBJ whole genome shotgun (WGS) entry which is preliminary data.</text>
</comment>
<organism evidence="1 2">
    <name type="scientific">Acerihabitans arboris</name>
    <dbReference type="NCBI Taxonomy" id="2691583"/>
    <lineage>
        <taxon>Bacteria</taxon>
        <taxon>Pseudomonadati</taxon>
        <taxon>Pseudomonadota</taxon>
        <taxon>Gammaproteobacteria</taxon>
        <taxon>Enterobacterales</taxon>
        <taxon>Pectobacteriaceae</taxon>
        <taxon>Acerihabitans</taxon>
    </lineage>
</organism>
<evidence type="ECO:0000313" key="1">
    <source>
        <dbReference type="EMBL" id="NDL65853.1"/>
    </source>
</evidence>
<dbReference type="PANTHER" id="PTHR11803:SF39">
    <property type="entry name" value="2-IMINOBUTANOATE_2-IMINOPROPANOATE DEAMINASE"/>
    <property type="match status" value="1"/>
</dbReference>
<name>A0A845SKP5_9GAMM</name>
<dbReference type="PANTHER" id="PTHR11803">
    <property type="entry name" value="2-IMINOBUTANOATE/2-IMINOPROPANOATE DEAMINASE RIDA"/>
    <property type="match status" value="1"/>
</dbReference>
<dbReference type="EMBL" id="WUBS01000023">
    <property type="protein sequence ID" value="NDL65853.1"/>
    <property type="molecule type" value="Genomic_DNA"/>
</dbReference>
<reference evidence="1 2" key="2">
    <citation type="submission" date="2020-02" db="EMBL/GenBank/DDBJ databases">
        <title>The new genus of Enterobacteriales.</title>
        <authorList>
            <person name="Kim I.S."/>
        </authorList>
    </citation>
    <scope>NUCLEOTIDE SEQUENCE [LARGE SCALE GENOMIC DNA]</scope>
    <source>
        <strain evidence="1 2">SAP-6</strain>
    </source>
</reference>
<dbReference type="Pfam" id="PF01042">
    <property type="entry name" value="Ribonuc_L-PSP"/>
    <property type="match status" value="1"/>
</dbReference>
<protein>
    <submittedName>
        <fullName evidence="1">RidA family protein</fullName>
    </submittedName>
</protein>
<dbReference type="GO" id="GO:0005829">
    <property type="term" value="C:cytosol"/>
    <property type="evidence" value="ECO:0007669"/>
    <property type="project" value="TreeGrafter"/>
</dbReference>
<dbReference type="RefSeq" id="WP_178113361.1">
    <property type="nucleotide sequence ID" value="NZ_WUBS01000023.1"/>
</dbReference>
<dbReference type="AlphaFoldDB" id="A0A845SKP5"/>
<dbReference type="SUPFAM" id="SSF55298">
    <property type="entry name" value="YjgF-like"/>
    <property type="match status" value="1"/>
</dbReference>
<dbReference type="Gene3D" id="3.30.1330.40">
    <property type="entry name" value="RutC-like"/>
    <property type="match status" value="1"/>
</dbReference>
<dbReference type="InterPro" id="IPR006175">
    <property type="entry name" value="YjgF/YER057c/UK114"/>
</dbReference>
<reference evidence="1 2" key="1">
    <citation type="submission" date="2019-12" db="EMBL/GenBank/DDBJ databases">
        <authorList>
            <person name="Lee S.D."/>
        </authorList>
    </citation>
    <scope>NUCLEOTIDE SEQUENCE [LARGE SCALE GENOMIC DNA]</scope>
    <source>
        <strain evidence="1 2">SAP-6</strain>
    </source>
</reference>
<dbReference type="InterPro" id="IPR035959">
    <property type="entry name" value="RutC-like_sf"/>
</dbReference>
<proteinExistence type="predicted"/>
<dbReference type="Proteomes" id="UP000461443">
    <property type="component" value="Unassembled WGS sequence"/>
</dbReference>
<sequence length="129" mass="13918">MPEEKTTLLHSIMTLEAPPPAGHYSHAVKTGNLVFVSGVLPVTVSPEADFTAQARAALDLCQHILAAAGCGWAQVAQCTAYIAGVEHWPTFNHIYAQYLQAHKPARAIIPVPELHHNYLVEIQLTAVCG</sequence>
<gene>
    <name evidence="1" type="ORF">GRH90_24275</name>
</gene>
<evidence type="ECO:0000313" key="2">
    <source>
        <dbReference type="Proteomes" id="UP000461443"/>
    </source>
</evidence>
<accession>A0A845SKP5</accession>